<accession>A0ABW6FU12</accession>
<keyword evidence="3" id="KW-1185">Reference proteome</keyword>
<feature type="region of interest" description="Disordered" evidence="1">
    <location>
        <begin position="1"/>
        <end position="55"/>
    </location>
</feature>
<dbReference type="EMBL" id="JBHXIJ010000306">
    <property type="protein sequence ID" value="MFD5102930.1"/>
    <property type="molecule type" value="Genomic_DNA"/>
</dbReference>
<feature type="compositionally biased region" description="Basic and acidic residues" evidence="1">
    <location>
        <begin position="38"/>
        <end position="55"/>
    </location>
</feature>
<evidence type="ECO:0000313" key="3">
    <source>
        <dbReference type="Proteomes" id="UP001598448"/>
    </source>
</evidence>
<feature type="compositionally biased region" description="Basic and acidic residues" evidence="1">
    <location>
        <begin position="1"/>
        <end position="30"/>
    </location>
</feature>
<proteinExistence type="predicted"/>
<sequence>MNQLGEKPEEVRKQLEEEKRRAREEERKSAEGTSGPGERPERPADEARADDRDQG</sequence>
<organism evidence="2 3">
    <name type="scientific">Streptomyces albidochromogenes</name>
    <dbReference type="NCBI Taxonomy" id="329524"/>
    <lineage>
        <taxon>Bacteria</taxon>
        <taxon>Bacillati</taxon>
        <taxon>Actinomycetota</taxon>
        <taxon>Actinomycetes</taxon>
        <taxon>Kitasatosporales</taxon>
        <taxon>Streptomycetaceae</taxon>
        <taxon>Streptomyces</taxon>
    </lineage>
</organism>
<evidence type="ECO:0000256" key="1">
    <source>
        <dbReference type="SAM" id="MobiDB-lite"/>
    </source>
</evidence>
<dbReference type="Proteomes" id="UP001598448">
    <property type="component" value="Unassembled WGS sequence"/>
</dbReference>
<gene>
    <name evidence="2" type="ORF">ACFWJN_28725</name>
</gene>
<name>A0ABW6FU12_9ACTN</name>
<protein>
    <submittedName>
        <fullName evidence="2">Uncharacterized protein</fullName>
    </submittedName>
</protein>
<dbReference type="RefSeq" id="WP_386720582.1">
    <property type="nucleotide sequence ID" value="NZ_JBHXIJ010000306.1"/>
</dbReference>
<evidence type="ECO:0000313" key="2">
    <source>
        <dbReference type="EMBL" id="MFD5102930.1"/>
    </source>
</evidence>
<comment type="caution">
    <text evidence="2">The sequence shown here is derived from an EMBL/GenBank/DDBJ whole genome shotgun (WGS) entry which is preliminary data.</text>
</comment>
<reference evidence="2 3" key="1">
    <citation type="submission" date="2024-09" db="EMBL/GenBank/DDBJ databases">
        <title>The Natural Products Discovery Center: Release of the First 8490 Sequenced Strains for Exploring Actinobacteria Biosynthetic Diversity.</title>
        <authorList>
            <person name="Kalkreuter E."/>
            <person name="Kautsar S.A."/>
            <person name="Yang D."/>
            <person name="Bader C.D."/>
            <person name="Teijaro C.N."/>
            <person name="Fluegel L."/>
            <person name="Davis C.M."/>
            <person name="Simpson J.R."/>
            <person name="Lauterbach L."/>
            <person name="Steele A.D."/>
            <person name="Gui C."/>
            <person name="Meng S."/>
            <person name="Li G."/>
            <person name="Viehrig K."/>
            <person name="Ye F."/>
            <person name="Su P."/>
            <person name="Kiefer A.F."/>
            <person name="Nichols A."/>
            <person name="Cepeda A.J."/>
            <person name="Yan W."/>
            <person name="Fan B."/>
            <person name="Jiang Y."/>
            <person name="Adhikari A."/>
            <person name="Zheng C.-J."/>
            <person name="Schuster L."/>
            <person name="Cowan T.M."/>
            <person name="Smanski M.J."/>
            <person name="Chevrette M.G."/>
            <person name="De Carvalho L.P.S."/>
            <person name="Shen B."/>
        </authorList>
    </citation>
    <scope>NUCLEOTIDE SEQUENCE [LARGE SCALE GENOMIC DNA]</scope>
    <source>
        <strain evidence="2 3">NPDC058348</strain>
    </source>
</reference>